<dbReference type="AlphaFoldDB" id="A0A0A0JMR8"/>
<keyword evidence="2" id="KW-0560">Oxidoreductase</keyword>
<dbReference type="EMBL" id="AVPK01000002">
    <property type="protein sequence ID" value="KGN38433.1"/>
    <property type="molecule type" value="Genomic_DNA"/>
</dbReference>
<gene>
    <name evidence="6" type="ORF">N803_06735</name>
</gene>
<dbReference type="GO" id="GO:0016491">
    <property type="term" value="F:oxidoreductase activity"/>
    <property type="evidence" value="ECO:0007669"/>
    <property type="project" value="UniProtKB-KW"/>
</dbReference>
<keyword evidence="3" id="KW-0520">NAD</keyword>
<organism evidence="6 7">
    <name type="scientific">Knoellia subterranea KCTC 19937</name>
    <dbReference type="NCBI Taxonomy" id="1385521"/>
    <lineage>
        <taxon>Bacteria</taxon>
        <taxon>Bacillati</taxon>
        <taxon>Actinomycetota</taxon>
        <taxon>Actinomycetes</taxon>
        <taxon>Micrococcales</taxon>
        <taxon>Intrasporangiaceae</taxon>
        <taxon>Knoellia</taxon>
    </lineage>
</organism>
<evidence type="ECO:0000313" key="6">
    <source>
        <dbReference type="EMBL" id="KGN38433.1"/>
    </source>
</evidence>
<dbReference type="PANTHER" id="PTHR43708:SF5">
    <property type="entry name" value="CONSERVED EXPRESSED OXIDOREDUCTASE (EUROFUNG)-RELATED"/>
    <property type="match status" value="1"/>
</dbReference>
<feature type="domain" description="Gfo/Idh/MocA-like oxidoreductase N-terminal" evidence="4">
    <location>
        <begin position="2"/>
        <end position="121"/>
    </location>
</feature>
<dbReference type="InterPro" id="IPR051317">
    <property type="entry name" value="Gfo/Idh/MocA_oxidoreduct"/>
</dbReference>
<protein>
    <submittedName>
        <fullName evidence="6">Oxidoreductase</fullName>
    </submittedName>
</protein>
<comment type="caution">
    <text evidence="6">The sequence shown here is derived from an EMBL/GenBank/DDBJ whole genome shotgun (WGS) entry which is preliminary data.</text>
</comment>
<dbReference type="eggNOG" id="COG0673">
    <property type="taxonomic scope" value="Bacteria"/>
</dbReference>
<dbReference type="SUPFAM" id="SSF55347">
    <property type="entry name" value="Glyceraldehyde-3-phosphate dehydrogenase-like, C-terminal domain"/>
    <property type="match status" value="1"/>
</dbReference>
<dbReference type="InterPro" id="IPR000683">
    <property type="entry name" value="Gfo/Idh/MocA-like_OxRdtase_N"/>
</dbReference>
<accession>A0A0A0JMR8</accession>
<dbReference type="OrthoDB" id="256869at2"/>
<sequence length="352" mass="37440">MVRVGLAGYASAGRGIHAPLIREAGLELVAVATSNPERRAEVAQDFPDALVVDDLDALLAVEGLDVVVLATPSGSHLEHALTVIEAGIPCVVDKPLAVTADDALEVVDAAERAGVPLTVFHNRRYDPSHTTLATVVANRLAGEPFRCELRWERWRPVPKDRWRENAPAEKGGGMMLDLHSHLIDSAVQLFGPVVTVFATVDSRTTPAEDDAFLVCRHESGVVSHLGATSVSGAAGPRIRLLARDGAYVQNEFEGEPNVYPDLADLDGDHCGWILRSTDREAVPTTPADQADFYRAVGAALSAPDPQAAMPVDPHDAVHTIAVIDAARTSAEGERVVEVMTPGARPGHSPEEA</sequence>
<evidence type="ECO:0000256" key="3">
    <source>
        <dbReference type="ARBA" id="ARBA00023027"/>
    </source>
</evidence>
<dbReference type="InterPro" id="IPR036291">
    <property type="entry name" value="NAD(P)-bd_dom_sf"/>
</dbReference>
<evidence type="ECO:0000259" key="5">
    <source>
        <dbReference type="Pfam" id="PF22725"/>
    </source>
</evidence>
<comment type="similarity">
    <text evidence="1">Belongs to the Gfo/Idh/MocA family.</text>
</comment>
<dbReference type="Proteomes" id="UP000030011">
    <property type="component" value="Unassembled WGS sequence"/>
</dbReference>
<dbReference type="InterPro" id="IPR055170">
    <property type="entry name" value="GFO_IDH_MocA-like_dom"/>
</dbReference>
<proteinExistence type="inferred from homology"/>
<evidence type="ECO:0000256" key="1">
    <source>
        <dbReference type="ARBA" id="ARBA00010928"/>
    </source>
</evidence>
<evidence type="ECO:0000256" key="2">
    <source>
        <dbReference type="ARBA" id="ARBA00023002"/>
    </source>
</evidence>
<dbReference type="Gene3D" id="3.40.50.720">
    <property type="entry name" value="NAD(P)-binding Rossmann-like Domain"/>
    <property type="match status" value="1"/>
</dbReference>
<dbReference type="Pfam" id="PF01408">
    <property type="entry name" value="GFO_IDH_MocA"/>
    <property type="match status" value="1"/>
</dbReference>
<dbReference type="PANTHER" id="PTHR43708">
    <property type="entry name" value="CONSERVED EXPRESSED OXIDOREDUCTASE (EUROFUNG)"/>
    <property type="match status" value="1"/>
</dbReference>
<dbReference type="Gene3D" id="3.30.360.10">
    <property type="entry name" value="Dihydrodipicolinate Reductase, domain 2"/>
    <property type="match status" value="1"/>
</dbReference>
<reference evidence="6 7" key="1">
    <citation type="submission" date="2013-08" db="EMBL/GenBank/DDBJ databases">
        <title>The genome sequence of Knoellia subterranea.</title>
        <authorList>
            <person name="Zhu W."/>
            <person name="Wang G."/>
        </authorList>
    </citation>
    <scope>NUCLEOTIDE SEQUENCE [LARGE SCALE GENOMIC DNA]</scope>
    <source>
        <strain evidence="6 7">KCTC 19937</strain>
    </source>
</reference>
<keyword evidence="7" id="KW-1185">Reference proteome</keyword>
<dbReference type="SUPFAM" id="SSF51735">
    <property type="entry name" value="NAD(P)-binding Rossmann-fold domains"/>
    <property type="match status" value="1"/>
</dbReference>
<dbReference type="GO" id="GO:0000166">
    <property type="term" value="F:nucleotide binding"/>
    <property type="evidence" value="ECO:0007669"/>
    <property type="project" value="InterPro"/>
</dbReference>
<evidence type="ECO:0000313" key="7">
    <source>
        <dbReference type="Proteomes" id="UP000030011"/>
    </source>
</evidence>
<dbReference type="STRING" id="1385521.N803_06735"/>
<dbReference type="Pfam" id="PF22725">
    <property type="entry name" value="GFO_IDH_MocA_C3"/>
    <property type="match status" value="1"/>
</dbReference>
<name>A0A0A0JMR8_9MICO</name>
<dbReference type="RefSeq" id="WP_035902803.1">
    <property type="nucleotide sequence ID" value="NZ_AVPK01000002.1"/>
</dbReference>
<evidence type="ECO:0000259" key="4">
    <source>
        <dbReference type="Pfam" id="PF01408"/>
    </source>
</evidence>
<feature type="domain" description="GFO/IDH/MocA-like oxidoreductase" evidence="5">
    <location>
        <begin position="131"/>
        <end position="247"/>
    </location>
</feature>